<keyword evidence="1" id="KW-1185">Reference proteome</keyword>
<reference evidence="2" key="1">
    <citation type="submission" date="2016-11" db="UniProtKB">
        <authorList>
            <consortium name="WormBaseParasite"/>
        </authorList>
    </citation>
    <scope>IDENTIFICATION</scope>
</reference>
<evidence type="ECO:0000313" key="2">
    <source>
        <dbReference type="WBParaSite" id="Hba_12160"/>
    </source>
</evidence>
<proteinExistence type="predicted"/>
<accession>A0A1I7X446</accession>
<protein>
    <submittedName>
        <fullName evidence="2">Transposase</fullName>
    </submittedName>
</protein>
<evidence type="ECO:0000313" key="1">
    <source>
        <dbReference type="Proteomes" id="UP000095283"/>
    </source>
</evidence>
<organism evidence="1 2">
    <name type="scientific">Heterorhabditis bacteriophora</name>
    <name type="common">Entomopathogenic nematode worm</name>
    <dbReference type="NCBI Taxonomy" id="37862"/>
    <lineage>
        <taxon>Eukaryota</taxon>
        <taxon>Metazoa</taxon>
        <taxon>Ecdysozoa</taxon>
        <taxon>Nematoda</taxon>
        <taxon>Chromadorea</taxon>
        <taxon>Rhabditida</taxon>
        <taxon>Rhabditina</taxon>
        <taxon>Rhabditomorpha</taxon>
        <taxon>Strongyloidea</taxon>
        <taxon>Heterorhabditidae</taxon>
        <taxon>Heterorhabditis</taxon>
    </lineage>
</organism>
<dbReference type="Proteomes" id="UP000095283">
    <property type="component" value="Unplaced"/>
</dbReference>
<sequence>MKYAQIHGSSLPTRSRKAVTNFLRLQKEYGTKKKSWMTVKERQFPVQRRIVRPASMKSLWH</sequence>
<name>A0A1I7X446_HETBA</name>
<dbReference type="WBParaSite" id="Hba_12160">
    <property type="protein sequence ID" value="Hba_12160"/>
    <property type="gene ID" value="Hba_12160"/>
</dbReference>
<dbReference type="AlphaFoldDB" id="A0A1I7X446"/>